<accession>A0ACB5S5L4</accession>
<proteinExistence type="predicted"/>
<comment type="caution">
    <text evidence="1">The sequence shown here is derived from an EMBL/GenBank/DDBJ whole genome shotgun (WGS) entry which is preliminary data.</text>
</comment>
<gene>
    <name evidence="1" type="primary">g5529</name>
    <name evidence="1" type="ORF">NpPPO83_00005529</name>
</gene>
<sequence>MMKAGKEGTLHLLMEKWARQHGEIFRVRSGIVTEYFINSDKAVKAIFDKSSAASSERPRWIIANELFTNQWNVLFLNASDPRWKVRWLTRSLEPGLLTASYL</sequence>
<evidence type="ECO:0000313" key="2">
    <source>
        <dbReference type="Proteomes" id="UP001165186"/>
    </source>
</evidence>
<evidence type="ECO:0000313" key="1">
    <source>
        <dbReference type="EMBL" id="GME28030.1"/>
    </source>
</evidence>
<protein>
    <submittedName>
        <fullName evidence="1">Cytochrome P450</fullName>
    </submittedName>
</protein>
<dbReference type="Proteomes" id="UP001165186">
    <property type="component" value="Unassembled WGS sequence"/>
</dbReference>
<organism evidence="1 2">
    <name type="scientific">Neofusicoccum parvum</name>
    <dbReference type="NCBI Taxonomy" id="310453"/>
    <lineage>
        <taxon>Eukaryota</taxon>
        <taxon>Fungi</taxon>
        <taxon>Dikarya</taxon>
        <taxon>Ascomycota</taxon>
        <taxon>Pezizomycotina</taxon>
        <taxon>Dothideomycetes</taxon>
        <taxon>Dothideomycetes incertae sedis</taxon>
        <taxon>Botryosphaeriales</taxon>
        <taxon>Botryosphaeriaceae</taxon>
        <taxon>Neofusicoccum</taxon>
    </lineage>
</organism>
<reference evidence="1" key="1">
    <citation type="submission" date="2024-09" db="EMBL/GenBank/DDBJ databases">
        <title>Draft Genome Sequences of Neofusicoccum parvum.</title>
        <authorList>
            <person name="Ashida A."/>
            <person name="Camagna M."/>
            <person name="Tanaka A."/>
            <person name="Takemoto D."/>
        </authorList>
    </citation>
    <scope>NUCLEOTIDE SEQUENCE</scope>
    <source>
        <strain evidence="1">PPO83</strain>
    </source>
</reference>
<keyword evidence="2" id="KW-1185">Reference proteome</keyword>
<dbReference type="EMBL" id="BSXG01000043">
    <property type="protein sequence ID" value="GME28030.1"/>
    <property type="molecule type" value="Genomic_DNA"/>
</dbReference>
<name>A0ACB5S5L4_9PEZI</name>